<name>A0A5J5FBJ2_9PEZI</name>
<dbReference type="AlphaFoldDB" id="A0A5J5FBJ2"/>
<dbReference type="OrthoDB" id="4954464at2759"/>
<dbReference type="GO" id="GO:0003676">
    <property type="term" value="F:nucleic acid binding"/>
    <property type="evidence" value="ECO:0007669"/>
    <property type="project" value="InterPro"/>
</dbReference>
<keyword evidence="2" id="KW-1185">Reference proteome</keyword>
<proteinExistence type="predicted"/>
<sequence length="91" mass="10502">KHINYKEMLAVLTAFRLWLSKFSCKHIAVHTDNTAVYHGLHKRSIRGPAMDPLREITLLAALHDITFTAHWIPTKDNLLADLLSRRQFAKI</sequence>
<dbReference type="Proteomes" id="UP000326924">
    <property type="component" value="Unassembled WGS sequence"/>
</dbReference>
<dbReference type="CDD" id="cd09275">
    <property type="entry name" value="RNase_HI_RT_DIRS1"/>
    <property type="match status" value="1"/>
</dbReference>
<reference evidence="1 2" key="1">
    <citation type="submission" date="2019-09" db="EMBL/GenBank/DDBJ databases">
        <title>Draft genome of the ectomycorrhizal ascomycete Sphaerosporella brunnea.</title>
        <authorList>
            <consortium name="DOE Joint Genome Institute"/>
            <person name="Benucci G.M."/>
            <person name="Marozzi G."/>
            <person name="Antonielli L."/>
            <person name="Sanchez S."/>
            <person name="Marco P."/>
            <person name="Wang X."/>
            <person name="Falini L.B."/>
            <person name="Barry K."/>
            <person name="Haridas S."/>
            <person name="Lipzen A."/>
            <person name="Labutti K."/>
            <person name="Grigoriev I.V."/>
            <person name="Murat C."/>
            <person name="Martin F."/>
            <person name="Albertini E."/>
            <person name="Donnini D."/>
            <person name="Bonito G."/>
        </authorList>
    </citation>
    <scope>NUCLEOTIDE SEQUENCE [LARGE SCALE GENOMIC DNA]</scope>
    <source>
        <strain evidence="1 2">Sb_GMNB300</strain>
    </source>
</reference>
<accession>A0A5J5FBJ2</accession>
<evidence type="ECO:0000313" key="2">
    <source>
        <dbReference type="Proteomes" id="UP000326924"/>
    </source>
</evidence>
<dbReference type="SUPFAM" id="SSF53098">
    <property type="entry name" value="Ribonuclease H-like"/>
    <property type="match status" value="1"/>
</dbReference>
<evidence type="ECO:0000313" key="1">
    <source>
        <dbReference type="EMBL" id="KAA8914381.1"/>
    </source>
</evidence>
<dbReference type="Gene3D" id="3.30.420.10">
    <property type="entry name" value="Ribonuclease H-like superfamily/Ribonuclease H"/>
    <property type="match status" value="1"/>
</dbReference>
<dbReference type="InterPro" id="IPR012337">
    <property type="entry name" value="RNaseH-like_sf"/>
</dbReference>
<organism evidence="1 2">
    <name type="scientific">Sphaerosporella brunnea</name>
    <dbReference type="NCBI Taxonomy" id="1250544"/>
    <lineage>
        <taxon>Eukaryota</taxon>
        <taxon>Fungi</taxon>
        <taxon>Dikarya</taxon>
        <taxon>Ascomycota</taxon>
        <taxon>Pezizomycotina</taxon>
        <taxon>Pezizomycetes</taxon>
        <taxon>Pezizales</taxon>
        <taxon>Pyronemataceae</taxon>
        <taxon>Sphaerosporella</taxon>
    </lineage>
</organism>
<gene>
    <name evidence="1" type="ORF">FN846DRAFT_751187</name>
</gene>
<dbReference type="InterPro" id="IPR036397">
    <property type="entry name" value="RNaseH_sf"/>
</dbReference>
<comment type="caution">
    <text evidence="1">The sequence shown here is derived from an EMBL/GenBank/DDBJ whole genome shotgun (WGS) entry which is preliminary data.</text>
</comment>
<dbReference type="InParanoid" id="A0A5J5FBJ2"/>
<feature type="non-terminal residue" evidence="1">
    <location>
        <position position="91"/>
    </location>
</feature>
<feature type="non-terminal residue" evidence="1">
    <location>
        <position position="1"/>
    </location>
</feature>
<protein>
    <submittedName>
        <fullName evidence="1">Uncharacterized protein</fullName>
    </submittedName>
</protein>
<dbReference type="EMBL" id="VXIS01000006">
    <property type="protein sequence ID" value="KAA8914381.1"/>
    <property type="molecule type" value="Genomic_DNA"/>
</dbReference>